<dbReference type="InterPro" id="IPR044210">
    <property type="entry name" value="Tfc3-like"/>
</dbReference>
<evidence type="ECO:0000313" key="9">
    <source>
        <dbReference type="Proteomes" id="UP001140074"/>
    </source>
</evidence>
<sequence>MDDIIQTVKLEVALDCEQGSTLSKVWSYVELAQRRLLQRNGMDSESVTVDDALKRYLWPFILKLPGMTFINDGTVIYEAASGSAAQSDVAKNFLALSASEAESRFPDLIMRASCKAINKEIFGREEGNEKLLRSANSYKLIQEISRSREKGVTQVQLSKIFGLDPRSTFHFIKNIDGEGLLAKSVTYDSGNTTNLWVLRRFASDRQGAMDKTSARGGGNSMEPAPIPNEDSATLTAYFVSNDLRKRASDILEAAGSRYMPETDLMDALKLDIWSKRHRKYFHRVLRDLSEQGVAEKVQLQLPDADLSGFQPEMYRPVAELMDVDESGDNAEPATNALGGDDEPDVGEANAEGPETEAPESTGTNKTKGGTKKTKGKAKKPAKIKRTREENQANRVKRERISRGLAVGHSYRRCVRFIKPYVEKGSVRTRLGVPLEQSTRAASNTFDDGDSDAVMADPDDADIEGGDDSSSDDDDELDVETMKDKDDILYVMKNHSVQVGALATLPPEAQVFRLIALSGSHGIVSRAIQFLLKWVSLKHLARCLIHLEQTPVFLLDGSWPGVYTSEKCKRENREHMDERLVISVEEFMGREHRKRFFVNPLAKMAIASLTAHSNRAVAQPSTSLSQLALPTQSPAASDSTALVTAVASDNRDDSSVPSSREPAMPTEQPETQSPAPVAAALTPEAELVLADMAKFNSFSDIYAEAKERSVPVNTIIRECVILGMLRQESVFACNTEQVVRCDQLVKSYVMANRDSPVMTPTLSKSLLKFSMDKRTFQRIVSSLADQNRLWTQDVYSLPDAARPSATTKVQIAIARDTDPAGPVVHTFIAQIRDLRKLNKQNPITVARRITDIVPVVRTEGAEERDRDFLLRKMDTDESRARGVKNFSLKHPLGRKYVDSNSAKRPRDSQGYAIVKRAKVSLVENTAKDRPLEDWDLVYKRLQHIPRRIGRAKNLYDYLANNLADNVDDTYVYENCAFRSSFLFYRLPLELLLQITGGIAYFQDLLPFIRYGICTRVDARTRESVEAQLVEAQGSEASSLESINLRLATPINMLPPIVSEIIESKVVRARLHIQSLIYALYILQLLRPVDTARDIVSMPPPPDAKDAFSSVPVASPKILGFGYQLIGKARILNKKGYDLALDAYNSMAKHRLDLTTCYLDTKVYDMTNKDGAFSYWSNLHMSAMMEAKHLQSTHILFGIGLPYYWILDVSLDGRQTKVLQSYVDEKQFLTPLDDPNLLADAAKRAGTTLEEARRYFQHQHSEMAKKSSKCKAYHVSRERYVKKRVERAKAIEVERRKQAEANGDANGRTSGEASGDVGSSGKKQRMRWTENDSTRVMVWYAVMRHHANMHGHMFVLLNIGELFPNRGLNMDPSDSARHHWQRIQHNPKLKLKSDKIHCVWKYVFRDAVERGDLDDSEDLNSFDAKTAVYYYCSKIQNESLDGLVSRYADDLDEDSVVFEPIGSSVKPAQSKPAAGKPKPTVVDNEPPEYEESEASEVSEAGGNLIFRLPATLQGKESRYKIKPSSRTRAAGTKGFEFTEDTLRENLSVKTREQNGSGVMLTTHSGWECATDHIYPSTIVLPIRPNGVASNSMEVDGETPTPAAAVAVKGESIVVTRGSSYVPYRDTMGRRRHVKRKFDASELVSRISELALGGDIDPEGDRVPRAELGKLDRSKLYAELASLQAMIVNLAITPDDEYDVVTGHRLLGSKRNVANDAYQLAKSNSTLTRLSNMSASAGLSLQPTATAPVASAESAEAPPGSAEPAAGALTSLTNALKSTTVAYETTGMTRITTKPGTTRSVANRSDANDADDSTNEDADAGDEPAIIDTPNRSDRKVPGRGHAVSDKFMGAIKPTHADRFASLRGFFGAADSMLNGHLGHAAFERLCWLVGQGKLWLRPEYGSDMHESLLSGMVGVKNQQDNAVAADFIVKAVHVDHMAGMEVDGSQMDDVYRRSTSKSVYTALLPTGDSLAVVSRVLTGIIHEMGAMGASEYELFATLVILFGSSAYKTTLAALPNDVCSVLSTRSQLSALLHLLALEGKVHTVGSNDIRYVSNDAYRKYWSLTLEGIERRFEPYLGQNMSGSVNTTFTLGMLTSLVSHIVDNPGIPQFMLVRRFFAPVIPKKEVLSYLGQLIDMGLVVTENIKSDVLMVKDQAWSVASSTHYFMAPDYRHRIAQLPFTWVASHLNKA</sequence>
<dbReference type="GO" id="GO:0005634">
    <property type="term" value="C:nucleus"/>
    <property type="evidence" value="ECO:0007669"/>
    <property type="project" value="UniProtKB-SubCell"/>
</dbReference>
<accession>A0A9W8IVZ1</accession>
<dbReference type="GO" id="GO:0042791">
    <property type="term" value="P:5S class rRNA transcription by RNA polymerase III"/>
    <property type="evidence" value="ECO:0007669"/>
    <property type="project" value="TreeGrafter"/>
</dbReference>
<evidence type="ECO:0000256" key="2">
    <source>
        <dbReference type="ARBA" id="ARBA00022553"/>
    </source>
</evidence>
<evidence type="ECO:0000313" key="8">
    <source>
        <dbReference type="EMBL" id="KAJ2867915.1"/>
    </source>
</evidence>
<dbReference type="GO" id="GO:0003677">
    <property type="term" value="F:DNA binding"/>
    <property type="evidence" value="ECO:0007669"/>
    <property type="project" value="UniProtKB-KW"/>
</dbReference>
<dbReference type="GO" id="GO:0006384">
    <property type="term" value="P:transcription initiation at RNA polymerase III promoter"/>
    <property type="evidence" value="ECO:0007669"/>
    <property type="project" value="InterPro"/>
</dbReference>
<comment type="caution">
    <text evidence="8">The sequence shown here is derived from an EMBL/GenBank/DDBJ whole genome shotgun (WGS) entry which is preliminary data.</text>
</comment>
<organism evidence="8 9">
    <name type="scientific">Coemansia aciculifera</name>
    <dbReference type="NCBI Taxonomy" id="417176"/>
    <lineage>
        <taxon>Eukaryota</taxon>
        <taxon>Fungi</taxon>
        <taxon>Fungi incertae sedis</taxon>
        <taxon>Zoopagomycota</taxon>
        <taxon>Kickxellomycotina</taxon>
        <taxon>Kickxellomycetes</taxon>
        <taxon>Kickxellales</taxon>
        <taxon>Kickxellaceae</taxon>
        <taxon>Coemansia</taxon>
    </lineage>
</organism>
<feature type="region of interest" description="Disordered" evidence="6">
    <location>
        <begin position="325"/>
        <end position="396"/>
    </location>
</feature>
<feature type="compositionally biased region" description="Polar residues" evidence="6">
    <location>
        <begin position="1784"/>
        <end position="1796"/>
    </location>
</feature>
<feature type="compositionally biased region" description="Acidic residues" evidence="6">
    <location>
        <begin position="1805"/>
        <end position="1819"/>
    </location>
</feature>
<reference evidence="8" key="1">
    <citation type="submission" date="2022-07" db="EMBL/GenBank/DDBJ databases">
        <title>Phylogenomic reconstructions and comparative analyses of Kickxellomycotina fungi.</title>
        <authorList>
            <person name="Reynolds N.K."/>
            <person name="Stajich J.E."/>
            <person name="Barry K."/>
            <person name="Grigoriev I.V."/>
            <person name="Crous P."/>
            <person name="Smith M.E."/>
        </authorList>
    </citation>
    <scope>NUCLEOTIDE SEQUENCE</scope>
    <source>
        <strain evidence="8">RSA 476</strain>
    </source>
</reference>
<feature type="compositionally biased region" description="Basic residues" evidence="6">
    <location>
        <begin position="368"/>
        <end position="385"/>
    </location>
</feature>
<dbReference type="PANTHER" id="PTHR15180:SF1">
    <property type="entry name" value="GENERAL TRANSCRIPTION FACTOR 3C POLYPEPTIDE 1"/>
    <property type="match status" value="1"/>
</dbReference>
<keyword evidence="2" id="KW-0597">Phosphoprotein</keyword>
<dbReference type="InterPro" id="IPR007309">
    <property type="entry name" value="TFIIIC_Bblock-bd"/>
</dbReference>
<keyword evidence="4" id="KW-0804">Transcription</keyword>
<evidence type="ECO:0000256" key="1">
    <source>
        <dbReference type="ARBA" id="ARBA00004123"/>
    </source>
</evidence>
<keyword evidence="3" id="KW-0238">DNA-binding</keyword>
<gene>
    <name evidence="8" type="ORF">GGH94_000465</name>
</gene>
<feature type="region of interest" description="Disordered" evidence="6">
    <location>
        <begin position="440"/>
        <end position="476"/>
    </location>
</feature>
<protein>
    <recommendedName>
        <fullName evidence="7">B-block binding subunit of TFIIIC domain-containing protein</fullName>
    </recommendedName>
</protein>
<feature type="domain" description="B-block binding subunit of TFIIIC" evidence="7">
    <location>
        <begin position="136"/>
        <end position="203"/>
    </location>
</feature>
<feature type="compositionally biased region" description="Acidic residues" evidence="6">
    <location>
        <begin position="446"/>
        <end position="476"/>
    </location>
</feature>
<proteinExistence type="predicted"/>
<dbReference type="Pfam" id="PF04182">
    <property type="entry name" value="B-block_TFIIIC"/>
    <property type="match status" value="1"/>
</dbReference>
<comment type="subcellular location">
    <subcellularLocation>
        <location evidence="1">Nucleus</location>
    </subcellularLocation>
</comment>
<evidence type="ECO:0000259" key="7">
    <source>
        <dbReference type="Pfam" id="PF04182"/>
    </source>
</evidence>
<dbReference type="GO" id="GO:0000127">
    <property type="term" value="C:transcription factor TFIIIC complex"/>
    <property type="evidence" value="ECO:0007669"/>
    <property type="project" value="InterPro"/>
</dbReference>
<dbReference type="PANTHER" id="PTHR15180">
    <property type="entry name" value="GENERAL TRANSCRIPTION FACTOR 3C POLYPEPTIDE 1"/>
    <property type="match status" value="1"/>
</dbReference>
<feature type="region of interest" description="Disordered" evidence="6">
    <location>
        <begin position="1290"/>
        <end position="1326"/>
    </location>
</feature>
<feature type="compositionally biased region" description="Acidic residues" evidence="6">
    <location>
        <begin position="1483"/>
        <end position="1494"/>
    </location>
</feature>
<evidence type="ECO:0000256" key="5">
    <source>
        <dbReference type="ARBA" id="ARBA00023242"/>
    </source>
</evidence>
<keyword evidence="5" id="KW-0539">Nucleus</keyword>
<dbReference type="Proteomes" id="UP001140074">
    <property type="component" value="Unassembled WGS sequence"/>
</dbReference>
<evidence type="ECO:0000256" key="3">
    <source>
        <dbReference type="ARBA" id="ARBA00023125"/>
    </source>
</evidence>
<evidence type="ECO:0000256" key="6">
    <source>
        <dbReference type="SAM" id="MobiDB-lite"/>
    </source>
</evidence>
<keyword evidence="9" id="KW-1185">Reference proteome</keyword>
<dbReference type="EMBL" id="JANBUY010000009">
    <property type="protein sequence ID" value="KAJ2867915.1"/>
    <property type="molecule type" value="Genomic_DNA"/>
</dbReference>
<feature type="region of interest" description="Disordered" evidence="6">
    <location>
        <begin position="1460"/>
        <end position="1494"/>
    </location>
</feature>
<evidence type="ECO:0000256" key="4">
    <source>
        <dbReference type="ARBA" id="ARBA00023163"/>
    </source>
</evidence>
<feature type="region of interest" description="Disordered" evidence="6">
    <location>
        <begin position="638"/>
        <end position="676"/>
    </location>
</feature>
<name>A0A9W8IVZ1_9FUNG</name>
<feature type="region of interest" description="Disordered" evidence="6">
    <location>
        <begin position="1784"/>
        <end position="1837"/>
    </location>
</feature>